<proteinExistence type="predicted"/>
<dbReference type="RefSeq" id="WP_246906491.1">
    <property type="nucleotide sequence ID" value="NZ_JALJRB010000009.1"/>
</dbReference>
<name>A0AA41UKV6_9BACT</name>
<keyword evidence="1" id="KW-0479">Metal-binding</keyword>
<dbReference type="Proteomes" id="UP001165427">
    <property type="component" value="Unassembled WGS sequence"/>
</dbReference>
<dbReference type="EMBL" id="JALJRB010000009">
    <property type="protein sequence ID" value="MCJ8500851.1"/>
    <property type="molecule type" value="Genomic_DNA"/>
</dbReference>
<dbReference type="GO" id="GO:0046872">
    <property type="term" value="F:metal ion binding"/>
    <property type="evidence" value="ECO:0007669"/>
    <property type="project" value="UniProtKB-KW"/>
</dbReference>
<dbReference type="InterPro" id="IPR017900">
    <property type="entry name" value="4Fe4S_Fe_S_CS"/>
</dbReference>
<keyword evidence="6" id="KW-1185">Reference proteome</keyword>
<dbReference type="Gene3D" id="1.10.1060.10">
    <property type="entry name" value="Alpha-helical ferredoxin"/>
    <property type="match status" value="1"/>
</dbReference>
<dbReference type="PANTHER" id="PTHR42827">
    <property type="entry name" value="IRON-SULFUR CLUSTER-BINDING PROTEIN-RELATED"/>
    <property type="match status" value="1"/>
</dbReference>
<evidence type="ECO:0000313" key="5">
    <source>
        <dbReference type="EMBL" id="MCJ8500851.1"/>
    </source>
</evidence>
<dbReference type="GO" id="GO:0051536">
    <property type="term" value="F:iron-sulfur cluster binding"/>
    <property type="evidence" value="ECO:0007669"/>
    <property type="project" value="UniProtKB-KW"/>
</dbReference>
<evidence type="ECO:0000259" key="4">
    <source>
        <dbReference type="PROSITE" id="PS51379"/>
    </source>
</evidence>
<organism evidence="5 6">
    <name type="scientific">Desulfatitalea alkaliphila</name>
    <dbReference type="NCBI Taxonomy" id="2929485"/>
    <lineage>
        <taxon>Bacteria</taxon>
        <taxon>Pseudomonadati</taxon>
        <taxon>Thermodesulfobacteriota</taxon>
        <taxon>Desulfobacteria</taxon>
        <taxon>Desulfobacterales</taxon>
        <taxon>Desulfosarcinaceae</taxon>
        <taxon>Desulfatitalea</taxon>
    </lineage>
</organism>
<comment type="caution">
    <text evidence="5">The sequence shown here is derived from an EMBL/GenBank/DDBJ whole genome shotgun (WGS) entry which is preliminary data.</text>
</comment>
<evidence type="ECO:0000256" key="3">
    <source>
        <dbReference type="ARBA" id="ARBA00023014"/>
    </source>
</evidence>
<dbReference type="PROSITE" id="PS51379">
    <property type="entry name" value="4FE4S_FER_2"/>
    <property type="match status" value="1"/>
</dbReference>
<dbReference type="SUPFAM" id="SSF46548">
    <property type="entry name" value="alpha-helical ferredoxin"/>
    <property type="match status" value="1"/>
</dbReference>
<dbReference type="PROSITE" id="PS00198">
    <property type="entry name" value="4FE4S_FER_1"/>
    <property type="match status" value="1"/>
</dbReference>
<evidence type="ECO:0000313" key="6">
    <source>
        <dbReference type="Proteomes" id="UP001165427"/>
    </source>
</evidence>
<gene>
    <name evidence="5" type="ORF">MRX98_09735</name>
</gene>
<protein>
    <recommendedName>
        <fullName evidence="4">4Fe-4S ferredoxin-type domain-containing protein</fullName>
    </recommendedName>
</protein>
<evidence type="ECO:0000256" key="1">
    <source>
        <dbReference type="ARBA" id="ARBA00022723"/>
    </source>
</evidence>
<keyword evidence="2" id="KW-0408">Iron</keyword>
<dbReference type="AlphaFoldDB" id="A0AA41UKV6"/>
<evidence type="ECO:0000256" key="2">
    <source>
        <dbReference type="ARBA" id="ARBA00023004"/>
    </source>
</evidence>
<feature type="domain" description="4Fe-4S ferredoxin-type" evidence="4">
    <location>
        <begin position="163"/>
        <end position="192"/>
    </location>
</feature>
<dbReference type="InterPro" id="IPR017896">
    <property type="entry name" value="4Fe4S_Fe-S-bd"/>
</dbReference>
<accession>A0AA41UKV6</accession>
<dbReference type="InterPro" id="IPR009051">
    <property type="entry name" value="Helical_ferredxn"/>
</dbReference>
<keyword evidence="3" id="KW-0411">Iron-sulfur</keyword>
<sequence>MSHKVISSIEVKNMCLEAGADAVGIIDIERKGIATERAGIERVYPKTKSIIAFMRAANRENVISEARYVANDELHRTGDEVTQISRCVIRQLNRSGVRGAYVNESWPMDMNRWPGKLWDVSHKTIAVEAGLGHMGLNRLVLHPEYGSCISLNSLLIDAEVDDYDHPLEKGPCIECKLCAAICPTGAISIDKPFDPMACMTHCYRENMIGFQDWIDAMISSTSMDEYLNRFRQDETASMWQSLSFKIQWKCGYCMAVCPAGSDVSDQFLRSRKLYMDDIFKPLKERKEPVYVLQGSPSEKIAAKNKAKKVRVVKPFIKRPIS</sequence>
<dbReference type="PANTHER" id="PTHR42827:SF1">
    <property type="entry name" value="IRON-SULFUR CLUSTER-BINDING PROTEIN"/>
    <property type="match status" value="1"/>
</dbReference>
<reference evidence="5" key="1">
    <citation type="submission" date="2022-04" db="EMBL/GenBank/DDBJ databases">
        <title>Desulfatitalea alkaliphila sp. nov., a novel anaerobic sulfate-reducing bacterium isolated from terrestrial mud volcano, Taman Peninsula, Russia.</title>
        <authorList>
            <person name="Khomyakova M.A."/>
            <person name="Merkel A.Y."/>
            <person name="Slobodkin A.I."/>
        </authorList>
    </citation>
    <scope>NUCLEOTIDE SEQUENCE</scope>
    <source>
        <strain evidence="5">M08but</strain>
    </source>
</reference>